<feature type="region of interest" description="Disordered" evidence="1">
    <location>
        <begin position="297"/>
        <end position="320"/>
    </location>
</feature>
<evidence type="ECO:0000313" key="2">
    <source>
        <dbReference type="EMBL" id="MDX2290986.1"/>
    </source>
</evidence>
<feature type="region of interest" description="Disordered" evidence="1">
    <location>
        <begin position="129"/>
        <end position="149"/>
    </location>
</feature>
<accession>A0ABU4JZS4</accession>
<reference evidence="2 3" key="1">
    <citation type="submission" date="2023-10" db="EMBL/GenBank/DDBJ databases">
        <authorList>
            <person name="Wang X.X."/>
        </authorList>
    </citation>
    <scope>NUCLEOTIDE SEQUENCE [LARGE SCALE GENOMIC DNA]</scope>
    <source>
        <strain evidence="2 3">NBRC 12816</strain>
    </source>
</reference>
<gene>
    <name evidence="2" type="ORF">R2363_02175</name>
</gene>
<organism evidence="2 3">
    <name type="scientific">Streptomyces roseolus</name>
    <dbReference type="NCBI Taxonomy" id="67358"/>
    <lineage>
        <taxon>Bacteria</taxon>
        <taxon>Bacillati</taxon>
        <taxon>Actinomycetota</taxon>
        <taxon>Actinomycetes</taxon>
        <taxon>Kitasatosporales</taxon>
        <taxon>Streptomycetaceae</taxon>
        <taxon>Streptomyces</taxon>
    </lineage>
</organism>
<proteinExistence type="predicted"/>
<protein>
    <submittedName>
        <fullName evidence="2">Uncharacterized protein</fullName>
    </submittedName>
</protein>
<dbReference type="EMBL" id="JAWJZF010000164">
    <property type="protein sequence ID" value="MDX2290986.1"/>
    <property type="molecule type" value="Genomic_DNA"/>
</dbReference>
<name>A0ABU4JZS4_9ACTN</name>
<dbReference type="RefSeq" id="WP_319007576.1">
    <property type="nucleotide sequence ID" value="NZ_JAWJZF010000164.1"/>
</dbReference>
<keyword evidence="3" id="KW-1185">Reference proteome</keyword>
<comment type="caution">
    <text evidence="2">The sequence shown here is derived from an EMBL/GenBank/DDBJ whole genome shotgun (WGS) entry which is preliminary data.</text>
</comment>
<evidence type="ECO:0000256" key="1">
    <source>
        <dbReference type="SAM" id="MobiDB-lite"/>
    </source>
</evidence>
<sequence>MIRAGRAHKARTLTDLAAQQGLSISQYRRLKPYTEEGFPAPVSSPGAQTVLYDADQVDAYLAGRPIPALPDTDSDDDLLDRAEAAAVLGIAPDSWTVYQTRSGLAEHRVDVAGVGHWPRGIVHAYKTHRDTRPQGAGGRPARTGTQVPSDQLLPRTAPLLDADPAITAADVTEALGVHRDTAQRALTHLRASRIADLMTADPTLTPEQAAAQLGYPAGQVRTAVRRQALTELRARAATTYLTAVTDALRAAGLTTDTAPAVEQTREDRLRAAVLLAPAASVPAVVWEEDAGWRTASRRRHPYTAPDSHPLLPGTPQPAPADLLAALTS</sequence>
<evidence type="ECO:0000313" key="3">
    <source>
        <dbReference type="Proteomes" id="UP001278571"/>
    </source>
</evidence>
<dbReference type="Proteomes" id="UP001278571">
    <property type="component" value="Unassembled WGS sequence"/>
</dbReference>